<name>A0A0G1FQI1_9BACT</name>
<evidence type="ECO:0000313" key="3">
    <source>
        <dbReference type="Proteomes" id="UP000034090"/>
    </source>
</evidence>
<keyword evidence="1" id="KW-1133">Transmembrane helix</keyword>
<evidence type="ECO:0000313" key="2">
    <source>
        <dbReference type="EMBL" id="KKS97291.1"/>
    </source>
</evidence>
<keyword evidence="1" id="KW-0472">Membrane</keyword>
<reference evidence="2 3" key="1">
    <citation type="journal article" date="2015" name="Nature">
        <title>rRNA introns, odd ribosomes, and small enigmatic genomes across a large radiation of phyla.</title>
        <authorList>
            <person name="Brown C.T."/>
            <person name="Hug L.A."/>
            <person name="Thomas B.C."/>
            <person name="Sharon I."/>
            <person name="Castelle C.J."/>
            <person name="Singh A."/>
            <person name="Wilkins M.J."/>
            <person name="Williams K.H."/>
            <person name="Banfield J.F."/>
        </authorList>
    </citation>
    <scope>NUCLEOTIDE SEQUENCE [LARGE SCALE GENOMIC DNA]</scope>
</reference>
<protein>
    <recommendedName>
        <fullName evidence="4">Carboxypeptidase regulatory-like domain-containing protein</fullName>
    </recommendedName>
</protein>
<keyword evidence="1" id="KW-0812">Transmembrane</keyword>
<feature type="transmembrane region" description="Helical" evidence="1">
    <location>
        <begin position="6"/>
        <end position="34"/>
    </location>
</feature>
<evidence type="ECO:0000256" key="1">
    <source>
        <dbReference type="SAM" id="Phobius"/>
    </source>
</evidence>
<evidence type="ECO:0008006" key="4">
    <source>
        <dbReference type="Google" id="ProtNLM"/>
    </source>
</evidence>
<sequence length="443" mass="47553">MPSSRGQIYIGTIIALGIFFILSQAVVTLVLSAYDLVSYSRARITARHLASERMESVRNLSYLDVGTQGGIPSGSLPQEEDVNKNGLNYHVQTSIIYIDDPFDGSSPIDLSPEDYKRVRIDVSWGGIAASKGNSITLITDASPKGPGYSSGGGVLAITVVNANAYPVAQAKVTIVAQTTPEINLTSYTNDSGQVILPGTPTCNNCYQITVTKEDFSTERTYSNLEVANPTKPHVSVYEGFVSEISFVIDELGTLNISTLNSRDNNFAPLGDQTIRLLGSKIIGTDETDLPVPKYDQELTTNGSGNLEINDFEWDNYQVLLPESLSRTISGTNPLSPFSMLPNSSLNLLISLAPNSPSTYLASFTDSSLNPQATVSATLSSTNPVFDESITAGNPEDPDFGQIFFNNLSDGTYNLSATSSGFVDHSSTVNIPNQSSDQIILIPQ</sequence>
<gene>
    <name evidence="2" type="ORF">UV74_C0013G0413</name>
</gene>
<dbReference type="Proteomes" id="UP000034090">
    <property type="component" value="Unassembled WGS sequence"/>
</dbReference>
<dbReference type="STRING" id="1618578.UV74_C0013G0413"/>
<dbReference type="EMBL" id="LCFQ01000013">
    <property type="protein sequence ID" value="KKS97291.1"/>
    <property type="molecule type" value="Genomic_DNA"/>
</dbReference>
<accession>A0A0G1FQI1</accession>
<organism evidence="2 3">
    <name type="scientific">Candidatus Woesebacteria bacterium GW2011_GWB1_43_14</name>
    <dbReference type="NCBI Taxonomy" id="1618578"/>
    <lineage>
        <taxon>Bacteria</taxon>
        <taxon>Candidatus Woeseibacteriota</taxon>
    </lineage>
</organism>
<dbReference type="AlphaFoldDB" id="A0A0G1FQI1"/>
<comment type="caution">
    <text evidence="2">The sequence shown here is derived from an EMBL/GenBank/DDBJ whole genome shotgun (WGS) entry which is preliminary data.</text>
</comment>
<proteinExistence type="predicted"/>